<protein>
    <recommendedName>
        <fullName evidence="3">SRCR domain-containing protein</fullName>
    </recommendedName>
</protein>
<feature type="non-terminal residue" evidence="4">
    <location>
        <position position="1"/>
    </location>
</feature>
<dbReference type="GO" id="GO:0016020">
    <property type="term" value="C:membrane"/>
    <property type="evidence" value="ECO:0007669"/>
    <property type="project" value="InterPro"/>
</dbReference>
<sequence>ESVRAIMSGGYVTIVRLLLVEDGAAKYLPYFGHLTQTYPRLPPIDCDGGESTLADCRGWNDRGTNMCRMGADAAVQCFSQGSGNILI</sequence>
<dbReference type="EMBL" id="JAODUP010000895">
    <property type="protein sequence ID" value="KAK2142934.1"/>
    <property type="molecule type" value="Genomic_DNA"/>
</dbReference>
<name>A0AAD9IXX5_9ANNE</name>
<comment type="caution">
    <text evidence="2">Lacks conserved residue(s) required for the propagation of feature annotation.</text>
</comment>
<accession>A0AAD9IXX5</accession>
<gene>
    <name evidence="4" type="ORF">LSH36_895g00014</name>
</gene>
<comment type="caution">
    <text evidence="4">The sequence shown here is derived from an EMBL/GenBank/DDBJ whole genome shotgun (WGS) entry which is preliminary data.</text>
</comment>
<dbReference type="InterPro" id="IPR001190">
    <property type="entry name" value="SRCR"/>
</dbReference>
<dbReference type="AlphaFoldDB" id="A0AAD9IXX5"/>
<dbReference type="SUPFAM" id="SSF56487">
    <property type="entry name" value="SRCR-like"/>
    <property type="match status" value="1"/>
</dbReference>
<dbReference type="Proteomes" id="UP001208570">
    <property type="component" value="Unassembled WGS sequence"/>
</dbReference>
<feature type="disulfide bond" evidence="2">
    <location>
        <begin position="46"/>
        <end position="56"/>
    </location>
</feature>
<organism evidence="4 5">
    <name type="scientific">Paralvinella palmiformis</name>
    <dbReference type="NCBI Taxonomy" id="53620"/>
    <lineage>
        <taxon>Eukaryota</taxon>
        <taxon>Metazoa</taxon>
        <taxon>Spiralia</taxon>
        <taxon>Lophotrochozoa</taxon>
        <taxon>Annelida</taxon>
        <taxon>Polychaeta</taxon>
        <taxon>Sedentaria</taxon>
        <taxon>Canalipalpata</taxon>
        <taxon>Terebellida</taxon>
        <taxon>Terebelliformia</taxon>
        <taxon>Alvinellidae</taxon>
        <taxon>Paralvinella</taxon>
    </lineage>
</organism>
<reference evidence="4" key="1">
    <citation type="journal article" date="2023" name="Mol. Biol. Evol.">
        <title>Third-Generation Sequencing Reveals the Adaptive Role of the Epigenome in Three Deep-Sea Polychaetes.</title>
        <authorList>
            <person name="Perez M."/>
            <person name="Aroh O."/>
            <person name="Sun Y."/>
            <person name="Lan Y."/>
            <person name="Juniper S.K."/>
            <person name="Young C.R."/>
            <person name="Angers B."/>
            <person name="Qian P.Y."/>
        </authorList>
    </citation>
    <scope>NUCLEOTIDE SEQUENCE</scope>
    <source>
        <strain evidence="4">P08H-3</strain>
    </source>
</reference>
<keyword evidence="5" id="KW-1185">Reference proteome</keyword>
<dbReference type="PROSITE" id="PS50287">
    <property type="entry name" value="SRCR_2"/>
    <property type="match status" value="1"/>
</dbReference>
<dbReference type="InterPro" id="IPR036772">
    <property type="entry name" value="SRCR-like_dom_sf"/>
</dbReference>
<evidence type="ECO:0000259" key="3">
    <source>
        <dbReference type="PROSITE" id="PS50287"/>
    </source>
</evidence>
<evidence type="ECO:0000313" key="5">
    <source>
        <dbReference type="Proteomes" id="UP001208570"/>
    </source>
</evidence>
<evidence type="ECO:0000313" key="4">
    <source>
        <dbReference type="EMBL" id="KAK2142934.1"/>
    </source>
</evidence>
<keyword evidence="1 2" id="KW-1015">Disulfide bond</keyword>
<feature type="domain" description="SRCR" evidence="3">
    <location>
        <begin position="41"/>
        <end position="78"/>
    </location>
</feature>
<evidence type="ECO:0000256" key="2">
    <source>
        <dbReference type="PROSITE-ProRule" id="PRU00196"/>
    </source>
</evidence>
<proteinExistence type="predicted"/>
<evidence type="ECO:0000256" key="1">
    <source>
        <dbReference type="ARBA" id="ARBA00023157"/>
    </source>
</evidence>